<dbReference type="GO" id="GO:0000978">
    <property type="term" value="F:RNA polymerase II cis-regulatory region sequence-specific DNA binding"/>
    <property type="evidence" value="ECO:0007669"/>
    <property type="project" value="TreeGrafter"/>
</dbReference>
<gene>
    <name evidence="15" type="ORF">HNAJ_LOCUS1810</name>
</gene>
<evidence type="ECO:0000256" key="11">
    <source>
        <dbReference type="ARBA" id="ARBA00045821"/>
    </source>
</evidence>
<dbReference type="GO" id="GO:0005516">
    <property type="term" value="F:calmodulin binding"/>
    <property type="evidence" value="ECO:0007669"/>
    <property type="project" value="UniProtKB-KW"/>
</dbReference>
<evidence type="ECO:0000256" key="4">
    <source>
        <dbReference type="ARBA" id="ARBA00022782"/>
    </source>
</evidence>
<dbReference type="InterPro" id="IPR050140">
    <property type="entry name" value="SRY-related_HMG-box_TF-like"/>
</dbReference>
<keyword evidence="8" id="KW-0010">Activator</keyword>
<dbReference type="InterPro" id="IPR036910">
    <property type="entry name" value="HMG_box_dom_sf"/>
</dbReference>
<name>A0A0R3T434_RODNA</name>
<dbReference type="Pfam" id="PF00505">
    <property type="entry name" value="HMG_box"/>
    <property type="match status" value="1"/>
</dbReference>
<dbReference type="EMBL" id="UZAE01000770">
    <property type="protein sequence ID" value="VDN97669.1"/>
    <property type="molecule type" value="Genomic_DNA"/>
</dbReference>
<dbReference type="WBParaSite" id="HNAJ_0000181101-mRNA-1">
    <property type="protein sequence ID" value="HNAJ_0000181101-mRNA-1"/>
    <property type="gene ID" value="HNAJ_0000181101"/>
</dbReference>
<evidence type="ECO:0000259" key="14">
    <source>
        <dbReference type="PROSITE" id="PS50118"/>
    </source>
</evidence>
<evidence type="ECO:0000256" key="7">
    <source>
        <dbReference type="ARBA" id="ARBA00023125"/>
    </source>
</evidence>
<accession>A0A0R3T434</accession>
<evidence type="ECO:0000256" key="9">
    <source>
        <dbReference type="ARBA" id="ARBA00023163"/>
    </source>
</evidence>
<dbReference type="SMART" id="SM00398">
    <property type="entry name" value="HMG"/>
    <property type="match status" value="1"/>
</dbReference>
<reference evidence="15 16" key="2">
    <citation type="submission" date="2018-11" db="EMBL/GenBank/DDBJ databases">
        <authorList>
            <consortium name="Pathogen Informatics"/>
        </authorList>
    </citation>
    <scope>NUCLEOTIDE SEQUENCE [LARGE SCALE GENOMIC DNA]</scope>
</reference>
<dbReference type="Gene3D" id="1.10.30.10">
    <property type="entry name" value="High mobility group box domain"/>
    <property type="match status" value="1"/>
</dbReference>
<dbReference type="SUPFAM" id="SSF47095">
    <property type="entry name" value="HMG-box"/>
    <property type="match status" value="1"/>
</dbReference>
<evidence type="ECO:0000313" key="15">
    <source>
        <dbReference type="EMBL" id="VDN97669.1"/>
    </source>
</evidence>
<dbReference type="InterPro" id="IPR009071">
    <property type="entry name" value="HMG_box_dom"/>
</dbReference>
<dbReference type="GO" id="GO:0007548">
    <property type="term" value="P:sex differentiation"/>
    <property type="evidence" value="ECO:0007669"/>
    <property type="project" value="UniProtKB-KW"/>
</dbReference>
<keyword evidence="9" id="KW-0804">Transcription</keyword>
<comment type="function">
    <text evidence="11">Transcriptional regulator that controls a genetic switch in male development. It is necessary and sufficient for initiating male sex determination by directing the development of supporting cell precursors (pre-Sertoli cells) as Sertoli rather than granulosa cells. Involved in different aspects of gene regulation including promoter activation or repression. Binds to the DNA consensus sequence 5'-[AT]AACAA[AT]-3'. SRY HMG box recognizes DNA by partial intercalation in the minor groove and promotes DNA bending. Also involved in pre-mRNA splicing. In male adult brain involved in the maintenance of motor functions of dopaminergic neurons.</text>
</comment>
<feature type="region of interest" description="Disordered" evidence="13">
    <location>
        <begin position="197"/>
        <end position="217"/>
    </location>
</feature>
<reference evidence="17" key="1">
    <citation type="submission" date="2017-02" db="UniProtKB">
        <authorList>
            <consortium name="WormBaseParasite"/>
        </authorList>
    </citation>
    <scope>IDENTIFICATION</scope>
</reference>
<dbReference type="GO" id="GO:0016607">
    <property type="term" value="C:nuclear speck"/>
    <property type="evidence" value="ECO:0007669"/>
    <property type="project" value="UniProtKB-SubCell"/>
</dbReference>
<comment type="similarity">
    <text evidence="2">Belongs to the SRY family.</text>
</comment>
<evidence type="ECO:0000313" key="16">
    <source>
        <dbReference type="Proteomes" id="UP000278807"/>
    </source>
</evidence>
<evidence type="ECO:0000256" key="2">
    <source>
        <dbReference type="ARBA" id="ARBA00005998"/>
    </source>
</evidence>
<evidence type="ECO:0000256" key="12">
    <source>
        <dbReference type="PROSITE-ProRule" id="PRU00267"/>
    </source>
</evidence>
<dbReference type="OrthoDB" id="6247875at2759"/>
<keyword evidence="16" id="KW-1185">Reference proteome</keyword>
<evidence type="ECO:0000256" key="8">
    <source>
        <dbReference type="ARBA" id="ARBA00023159"/>
    </source>
</evidence>
<sequence length="384" mass="44227">MKISEDADHIFIPPRPPLIDFSPMNNQKKGQKIPIKLDPEGTQVERRRKVDSTTPSLFAHSAAEFDECGKCEKARLAGLDAWMDHLGFCHTFPTRWPSSRIDDGLLDKNHPYTSVVDSHKKRKRAVIPRPLNSFMIFAQYIRRLTLLSFPDAPNVHISQQVGKLWRNLSTDFREIYATESRRLQDLHSLEFPDYKYQPRRRQRSEEYESLPYQAPPCPPRPLNSHHYFEKYSDNSKSKIPPNNPISHLPAPKKFNQPRVSSVCADCFFNSPSISTNRPNTDAQTLLQGVDRHRTSHQYQNDSLFYQGHFSYDSTTTNHLSWADGKEMLESKDPPRLIPVPGIASSDEMLSPSSDNWYQYQREDTFGELPPLPGIETWTFSGPTI</sequence>
<organism evidence="17">
    <name type="scientific">Rodentolepis nana</name>
    <name type="common">Dwarf tapeworm</name>
    <name type="synonym">Hymenolepis nana</name>
    <dbReference type="NCBI Taxonomy" id="102285"/>
    <lineage>
        <taxon>Eukaryota</taxon>
        <taxon>Metazoa</taxon>
        <taxon>Spiralia</taxon>
        <taxon>Lophotrochozoa</taxon>
        <taxon>Platyhelminthes</taxon>
        <taxon>Cestoda</taxon>
        <taxon>Eucestoda</taxon>
        <taxon>Cyclophyllidea</taxon>
        <taxon>Hymenolepididae</taxon>
        <taxon>Rodentolepis</taxon>
    </lineage>
</organism>
<keyword evidence="4" id="KW-0221">Differentiation</keyword>
<dbReference type="Proteomes" id="UP000278807">
    <property type="component" value="Unassembled WGS sequence"/>
</dbReference>
<keyword evidence="7 12" id="KW-0238">DNA-binding</keyword>
<keyword evidence="12" id="KW-0539">Nucleus</keyword>
<evidence type="ECO:0000256" key="6">
    <source>
        <dbReference type="ARBA" id="ARBA00022928"/>
    </source>
</evidence>
<evidence type="ECO:0000256" key="10">
    <source>
        <dbReference type="ARBA" id="ARBA00032498"/>
    </source>
</evidence>
<evidence type="ECO:0000256" key="1">
    <source>
        <dbReference type="ARBA" id="ARBA00004324"/>
    </source>
</evidence>
<evidence type="ECO:0000256" key="3">
    <source>
        <dbReference type="ARBA" id="ARBA00019052"/>
    </source>
</evidence>
<dbReference type="STRING" id="102285.A0A0R3T434"/>
<dbReference type="PANTHER" id="PTHR10270">
    <property type="entry name" value="SOX TRANSCRIPTION FACTOR"/>
    <property type="match status" value="1"/>
</dbReference>
<evidence type="ECO:0000256" key="5">
    <source>
        <dbReference type="ARBA" id="ARBA00022860"/>
    </source>
</evidence>
<protein>
    <recommendedName>
        <fullName evidence="3">Sex-determining region Y protein</fullName>
    </recommendedName>
    <alternativeName>
        <fullName evidence="10">Testis-determining factor</fullName>
    </alternativeName>
</protein>
<comment type="subcellular location">
    <subcellularLocation>
        <location evidence="1">Nucleus speckle</location>
    </subcellularLocation>
</comment>
<proteinExistence type="inferred from homology"/>
<evidence type="ECO:0000256" key="13">
    <source>
        <dbReference type="SAM" id="MobiDB-lite"/>
    </source>
</evidence>
<feature type="DNA-binding region" description="HMG box" evidence="12">
    <location>
        <begin position="127"/>
        <end position="195"/>
    </location>
</feature>
<keyword evidence="5" id="KW-0112">Calmodulin-binding</keyword>
<dbReference type="PANTHER" id="PTHR10270:SF161">
    <property type="entry name" value="SEX-DETERMINING REGION Y PROTEIN"/>
    <property type="match status" value="1"/>
</dbReference>
<dbReference type="PROSITE" id="PS50118">
    <property type="entry name" value="HMG_BOX_2"/>
    <property type="match status" value="1"/>
</dbReference>
<feature type="domain" description="HMG box" evidence="14">
    <location>
        <begin position="127"/>
        <end position="195"/>
    </location>
</feature>
<dbReference type="AlphaFoldDB" id="A0A0R3T434"/>
<keyword evidence="6" id="KW-0726">Sexual differentiation</keyword>
<evidence type="ECO:0000313" key="17">
    <source>
        <dbReference type="WBParaSite" id="HNAJ_0000181101-mRNA-1"/>
    </source>
</evidence>
<dbReference type="GO" id="GO:0001228">
    <property type="term" value="F:DNA-binding transcription activator activity, RNA polymerase II-specific"/>
    <property type="evidence" value="ECO:0007669"/>
    <property type="project" value="TreeGrafter"/>
</dbReference>
<dbReference type="GO" id="GO:0030154">
    <property type="term" value="P:cell differentiation"/>
    <property type="evidence" value="ECO:0007669"/>
    <property type="project" value="UniProtKB-KW"/>
</dbReference>